<reference evidence="2 3" key="1">
    <citation type="submission" date="2018-06" db="EMBL/GenBank/DDBJ databases">
        <title>Genomic Encyclopedia of Type Strains, Phase IV (KMG-IV): sequencing the most valuable type-strain genomes for metagenomic binning, comparative biology and taxonomic classification.</title>
        <authorList>
            <person name="Goeker M."/>
        </authorList>
    </citation>
    <scope>NUCLEOTIDE SEQUENCE [LARGE SCALE GENOMIC DNA]</scope>
    <source>
        <strain evidence="2 3">DSM 45521</strain>
    </source>
</reference>
<dbReference type="NCBIfam" id="NF033788">
    <property type="entry name" value="HTH_metalloreg"/>
    <property type="match status" value="1"/>
</dbReference>
<evidence type="ECO:0000313" key="2">
    <source>
        <dbReference type="EMBL" id="PYE12164.1"/>
    </source>
</evidence>
<dbReference type="InterPro" id="IPR036388">
    <property type="entry name" value="WH-like_DNA-bd_sf"/>
</dbReference>
<comment type="caution">
    <text evidence="2">The sequence shown here is derived from an EMBL/GenBank/DDBJ whole genome shotgun (WGS) entry which is preliminary data.</text>
</comment>
<dbReference type="InterPro" id="IPR001845">
    <property type="entry name" value="HTH_ArsR_DNA-bd_dom"/>
</dbReference>
<dbReference type="Gene3D" id="1.10.10.10">
    <property type="entry name" value="Winged helix-like DNA-binding domain superfamily/Winged helix DNA-binding domain"/>
    <property type="match status" value="1"/>
</dbReference>
<organism evidence="2 3">
    <name type="scientific">Williamsia limnetica</name>
    <dbReference type="NCBI Taxonomy" id="882452"/>
    <lineage>
        <taxon>Bacteria</taxon>
        <taxon>Bacillati</taxon>
        <taxon>Actinomycetota</taxon>
        <taxon>Actinomycetes</taxon>
        <taxon>Mycobacteriales</taxon>
        <taxon>Nocardiaceae</taxon>
        <taxon>Williamsia</taxon>
    </lineage>
</organism>
<keyword evidence="3" id="KW-1185">Reference proteome</keyword>
<evidence type="ECO:0000313" key="3">
    <source>
        <dbReference type="Proteomes" id="UP000247591"/>
    </source>
</evidence>
<name>A0A318RAX9_WILLI</name>
<dbReference type="RefSeq" id="WP_245938197.1">
    <property type="nucleotide sequence ID" value="NZ_QJSP01000024.1"/>
</dbReference>
<protein>
    <submittedName>
        <fullName evidence="2">DNA-binding transcriptional ArsR family regulator</fullName>
    </submittedName>
</protein>
<dbReference type="InterPro" id="IPR036390">
    <property type="entry name" value="WH_DNA-bd_sf"/>
</dbReference>
<sequence length="113" mass="11675">MSGADVALPVVFAALADDTRWGLLVRLGSAPASASALAAEFPVSRQAIAKHLAVLQETGLVTAEKAGREVRFTAVGATLSMIGRELETIAGGWDRRLSSIKAQAESAAPSTDQ</sequence>
<accession>A0A318RAX9</accession>
<proteinExistence type="predicted"/>
<dbReference type="CDD" id="cd00090">
    <property type="entry name" value="HTH_ARSR"/>
    <property type="match status" value="1"/>
</dbReference>
<dbReference type="SUPFAM" id="SSF46785">
    <property type="entry name" value="Winged helix' DNA-binding domain"/>
    <property type="match status" value="1"/>
</dbReference>
<evidence type="ECO:0000259" key="1">
    <source>
        <dbReference type="PROSITE" id="PS50987"/>
    </source>
</evidence>
<dbReference type="GO" id="GO:0003677">
    <property type="term" value="F:DNA binding"/>
    <property type="evidence" value="ECO:0007669"/>
    <property type="project" value="UniProtKB-KW"/>
</dbReference>
<dbReference type="PRINTS" id="PR00778">
    <property type="entry name" value="HTHARSR"/>
</dbReference>
<dbReference type="Pfam" id="PF12840">
    <property type="entry name" value="HTH_20"/>
    <property type="match status" value="1"/>
</dbReference>
<feature type="domain" description="HTH arsR-type" evidence="1">
    <location>
        <begin position="1"/>
        <end position="94"/>
    </location>
</feature>
<keyword evidence="2" id="KW-0238">DNA-binding</keyword>
<dbReference type="SMART" id="SM00418">
    <property type="entry name" value="HTH_ARSR"/>
    <property type="match status" value="1"/>
</dbReference>
<dbReference type="PANTHER" id="PTHR38600:SF2">
    <property type="entry name" value="SLL0088 PROTEIN"/>
    <property type="match status" value="1"/>
</dbReference>
<dbReference type="AlphaFoldDB" id="A0A318RAX9"/>
<dbReference type="Proteomes" id="UP000247591">
    <property type="component" value="Unassembled WGS sequence"/>
</dbReference>
<gene>
    <name evidence="2" type="ORF">DFR67_1244</name>
</gene>
<dbReference type="EMBL" id="QJSP01000024">
    <property type="protein sequence ID" value="PYE12164.1"/>
    <property type="molecule type" value="Genomic_DNA"/>
</dbReference>
<dbReference type="InterPro" id="IPR011991">
    <property type="entry name" value="ArsR-like_HTH"/>
</dbReference>
<dbReference type="GO" id="GO:0003700">
    <property type="term" value="F:DNA-binding transcription factor activity"/>
    <property type="evidence" value="ECO:0007669"/>
    <property type="project" value="InterPro"/>
</dbReference>
<dbReference type="PROSITE" id="PS50987">
    <property type="entry name" value="HTH_ARSR_2"/>
    <property type="match status" value="1"/>
</dbReference>
<dbReference type="PANTHER" id="PTHR38600">
    <property type="entry name" value="TRANSCRIPTIONAL REGULATORY PROTEIN"/>
    <property type="match status" value="1"/>
</dbReference>